<evidence type="ECO:0000313" key="4">
    <source>
        <dbReference type="Proteomes" id="UP001368270"/>
    </source>
</evidence>
<reference evidence="3 4" key="1">
    <citation type="submission" date="2024-03" db="EMBL/GenBank/DDBJ databases">
        <title>Cognatishimia coralii sp. nov., a marine bacterium isolated from coral surrounding seawater.</title>
        <authorList>
            <person name="Liu X."/>
            <person name="Liu S."/>
            <person name="Sun H."/>
            <person name="Zhang Y."/>
        </authorList>
    </citation>
    <scope>NUCLEOTIDE SEQUENCE [LARGE SCALE GENOMIC DNA]</scope>
    <source>
        <strain evidence="3 4">D5M38</strain>
    </source>
</reference>
<proteinExistence type="predicted"/>
<feature type="domain" description="YHYH" evidence="2">
    <location>
        <begin position="97"/>
        <end position="288"/>
    </location>
</feature>
<sequence length="299" mass="32081">MSKTTKITAAVVASALSLGLVVQADAQGRPHARAHTATEAQDLSLARATQTKSGGKVSISVRGNKRIITSNGIPEHQVGRFPSRGNPNRISAQNYRFEMPTNPRLRNSPTQKRGVLFGVAVNGVPFDPGTAEVWKGNRRSGWNYEALGGAIPLGLDANYGHVQPTGAYHYHGLPVGLMQELGWSKSKASPLIGYAADGFPIYAITAEVNGKVVEMTSSYRLKSGNRPGGSQPSGDYDGTFVQDYVYVEGAGTLDECNGAIVTTADYPNGTYAYFLTNDFPVIPRCHMGSPDSSFSKRRR</sequence>
<dbReference type="Proteomes" id="UP001368270">
    <property type="component" value="Unassembled WGS sequence"/>
</dbReference>
<dbReference type="InterPro" id="IPR025924">
    <property type="entry name" value="YHYH_dom"/>
</dbReference>
<dbReference type="RefSeq" id="WP_339403104.1">
    <property type="nucleotide sequence ID" value="NZ_JBBGAZ010000003.1"/>
</dbReference>
<keyword evidence="4" id="KW-1185">Reference proteome</keyword>
<evidence type="ECO:0000256" key="1">
    <source>
        <dbReference type="SAM" id="SignalP"/>
    </source>
</evidence>
<organism evidence="3 4">
    <name type="scientific">Cognatishimia coralii</name>
    <dbReference type="NCBI Taxonomy" id="3083254"/>
    <lineage>
        <taxon>Bacteria</taxon>
        <taxon>Pseudomonadati</taxon>
        <taxon>Pseudomonadota</taxon>
        <taxon>Alphaproteobacteria</taxon>
        <taxon>Rhodobacterales</taxon>
        <taxon>Paracoccaceae</taxon>
        <taxon>Cognatishimia</taxon>
    </lineage>
</organism>
<dbReference type="Pfam" id="PF14240">
    <property type="entry name" value="YHYH"/>
    <property type="match status" value="1"/>
</dbReference>
<feature type="signal peptide" evidence="1">
    <location>
        <begin position="1"/>
        <end position="24"/>
    </location>
</feature>
<comment type="caution">
    <text evidence="3">The sequence shown here is derived from an EMBL/GenBank/DDBJ whole genome shotgun (WGS) entry which is preliminary data.</text>
</comment>
<evidence type="ECO:0000259" key="2">
    <source>
        <dbReference type="Pfam" id="PF14240"/>
    </source>
</evidence>
<feature type="chain" id="PRO_5045491623" evidence="1">
    <location>
        <begin position="25"/>
        <end position="299"/>
    </location>
</feature>
<name>A0ABU8QFI0_9RHOB</name>
<dbReference type="EMBL" id="JBBGAZ010000003">
    <property type="protein sequence ID" value="MEJ5218170.1"/>
    <property type="molecule type" value="Genomic_DNA"/>
</dbReference>
<gene>
    <name evidence="3" type="ORF">WG622_07945</name>
</gene>
<accession>A0ABU8QFI0</accession>
<protein>
    <submittedName>
        <fullName evidence="3">YHYH protein</fullName>
    </submittedName>
</protein>
<keyword evidence="1" id="KW-0732">Signal</keyword>
<evidence type="ECO:0000313" key="3">
    <source>
        <dbReference type="EMBL" id="MEJ5218170.1"/>
    </source>
</evidence>